<dbReference type="Gene3D" id="3.90.640.20">
    <property type="entry name" value="Heat-shock cognate protein, ATPase"/>
    <property type="match status" value="1"/>
</dbReference>
<feature type="domain" description="Deacetylase PdaC" evidence="2">
    <location>
        <begin position="37"/>
        <end position="141"/>
    </location>
</feature>
<dbReference type="Pfam" id="PF13739">
    <property type="entry name" value="PdaC"/>
    <property type="match status" value="1"/>
</dbReference>
<evidence type="ECO:0000259" key="2">
    <source>
        <dbReference type="Pfam" id="PF13739"/>
    </source>
</evidence>
<dbReference type="Gene3D" id="3.30.565.40">
    <property type="entry name" value="Fervidobacterium nodosum Rt17-B1 like"/>
    <property type="match status" value="1"/>
</dbReference>
<evidence type="ECO:0000313" key="3">
    <source>
        <dbReference type="EMBL" id="MEM0577209.1"/>
    </source>
</evidence>
<sequence length="247" mass="28242">MKRYVQSLLLLVVLNSCSNELSFENKEFKQKSTLLCKKNCPEIKITIPFATNNSSVADSLNQKIFSVLKDLVYLEDQPLKNEAYEALLSSFINSYESTKQEAPDATFGWEANIEASIKYKSENVINIEIDHYTFTGGAHGYEGLQSLLFDPKTGKTIPNDALFQNLPELKKTVEKKFRIKYQIPLKGNINQTGYFFEDDTFQLPKNIFFTTDGLLFHYNPYEAAAYVEGPKTLFIPYSSLKKHLILK</sequence>
<accession>A0ABU9NPL4</accession>
<reference evidence="3 4" key="1">
    <citation type="submission" date="2024-03" db="EMBL/GenBank/DDBJ databases">
        <title>Two novel species of the genus Flavobacterium exhibiting potentially degradation of complex polysaccharides.</title>
        <authorList>
            <person name="Lian X."/>
        </authorList>
    </citation>
    <scope>NUCLEOTIDE SEQUENCE [LARGE SCALE GENOMIC DNA]</scope>
    <source>
        <strain evidence="3 4">N6</strain>
    </source>
</reference>
<proteinExistence type="predicted"/>
<organism evidence="3 4">
    <name type="scientific">Flavobacterium polysaccharolyticum</name>
    <dbReference type="NCBI Taxonomy" id="3133148"/>
    <lineage>
        <taxon>Bacteria</taxon>
        <taxon>Pseudomonadati</taxon>
        <taxon>Bacteroidota</taxon>
        <taxon>Flavobacteriia</taxon>
        <taxon>Flavobacteriales</taxon>
        <taxon>Flavobacteriaceae</taxon>
        <taxon>Flavobacterium</taxon>
    </lineage>
</organism>
<protein>
    <submittedName>
        <fullName evidence="3">DUF4163 domain-containing protein</fullName>
    </submittedName>
</protein>
<evidence type="ECO:0000259" key="1">
    <source>
        <dbReference type="Pfam" id="PF11738"/>
    </source>
</evidence>
<gene>
    <name evidence="3" type="ORF">WFZ86_11935</name>
</gene>
<keyword evidence="4" id="KW-1185">Reference proteome</keyword>
<dbReference type="RefSeq" id="WP_342692125.1">
    <property type="nucleotide sequence ID" value="NZ_JBCGDP010000011.1"/>
</dbReference>
<dbReference type="InterPro" id="IPR021729">
    <property type="entry name" value="DUF3298"/>
</dbReference>
<evidence type="ECO:0000313" key="4">
    <source>
        <dbReference type="Proteomes" id="UP001468798"/>
    </source>
</evidence>
<dbReference type="Proteomes" id="UP001468798">
    <property type="component" value="Unassembled WGS sequence"/>
</dbReference>
<dbReference type="Pfam" id="PF11738">
    <property type="entry name" value="DUF3298"/>
    <property type="match status" value="1"/>
</dbReference>
<comment type="caution">
    <text evidence="3">The sequence shown here is derived from an EMBL/GenBank/DDBJ whole genome shotgun (WGS) entry which is preliminary data.</text>
</comment>
<dbReference type="InterPro" id="IPR025303">
    <property type="entry name" value="PdaC"/>
</dbReference>
<name>A0ABU9NPL4_9FLAO</name>
<dbReference type="InterPro" id="IPR037126">
    <property type="entry name" value="PdaC/RsiV-like_sf"/>
</dbReference>
<dbReference type="EMBL" id="JBCGDP010000011">
    <property type="protein sequence ID" value="MEM0577209.1"/>
    <property type="molecule type" value="Genomic_DNA"/>
</dbReference>
<feature type="domain" description="DUF3298" evidence="1">
    <location>
        <begin position="166"/>
        <end position="238"/>
    </location>
</feature>